<dbReference type="PROSITE" id="PS51084">
    <property type="entry name" value="HIT_2"/>
    <property type="match status" value="1"/>
</dbReference>
<dbReference type="InterPro" id="IPR011146">
    <property type="entry name" value="HIT-like"/>
</dbReference>
<protein>
    <submittedName>
        <fullName evidence="5">Histidine triad nucleotide-binding protein</fullName>
    </submittedName>
</protein>
<dbReference type="PRINTS" id="PR00332">
    <property type="entry name" value="HISTRIAD"/>
</dbReference>
<dbReference type="Proteomes" id="UP000176406">
    <property type="component" value="Unassembled WGS sequence"/>
</dbReference>
<dbReference type="PROSITE" id="PS00892">
    <property type="entry name" value="HIT_1"/>
    <property type="match status" value="1"/>
</dbReference>
<gene>
    <name evidence="5" type="ORF">A3A08_00290</name>
</gene>
<evidence type="ECO:0000256" key="3">
    <source>
        <dbReference type="PROSITE-ProRule" id="PRU00464"/>
    </source>
</evidence>
<evidence type="ECO:0000256" key="2">
    <source>
        <dbReference type="PIRSR" id="PIRSR601310-3"/>
    </source>
</evidence>
<feature type="active site" description="Tele-AMP-histidine intermediate" evidence="1">
    <location>
        <position position="101"/>
    </location>
</feature>
<evidence type="ECO:0000313" key="5">
    <source>
        <dbReference type="EMBL" id="OGZ23439.1"/>
    </source>
</evidence>
<sequence>MEKDCLFCKIINKELPSAVVYEDDKFLVIKDIFPKAPIHLLVIPKEHIISVNYLESKDKELIGELVLLAKSVAKKQGTAESGYRLVFNVGKDSGQTVDHLHLHIMGGEKLPWS</sequence>
<accession>A0A1G2ECI6</accession>
<dbReference type="PANTHER" id="PTHR23089">
    <property type="entry name" value="HISTIDINE TRIAD HIT PROTEIN"/>
    <property type="match status" value="1"/>
</dbReference>
<reference evidence="5 6" key="1">
    <citation type="journal article" date="2016" name="Nat. Commun.">
        <title>Thousands of microbial genomes shed light on interconnected biogeochemical processes in an aquifer system.</title>
        <authorList>
            <person name="Anantharaman K."/>
            <person name="Brown C.T."/>
            <person name="Hug L.A."/>
            <person name="Sharon I."/>
            <person name="Castelle C.J."/>
            <person name="Probst A.J."/>
            <person name="Thomas B.C."/>
            <person name="Singh A."/>
            <person name="Wilkins M.J."/>
            <person name="Karaoz U."/>
            <person name="Brodie E.L."/>
            <person name="Williams K.H."/>
            <person name="Hubbard S.S."/>
            <person name="Banfield J.F."/>
        </authorList>
    </citation>
    <scope>NUCLEOTIDE SEQUENCE [LARGE SCALE GENOMIC DNA]</scope>
</reference>
<dbReference type="GO" id="GO:0003824">
    <property type="term" value="F:catalytic activity"/>
    <property type="evidence" value="ECO:0007669"/>
    <property type="project" value="InterPro"/>
</dbReference>
<dbReference type="AlphaFoldDB" id="A0A1G2ECI6"/>
<name>A0A1G2ECI6_9BACT</name>
<comment type="caution">
    <text evidence="5">The sequence shown here is derived from an EMBL/GenBank/DDBJ whole genome shotgun (WGS) entry which is preliminary data.</text>
</comment>
<dbReference type="EMBL" id="MHMG01000016">
    <property type="protein sequence ID" value="OGZ23439.1"/>
    <property type="molecule type" value="Genomic_DNA"/>
</dbReference>
<dbReference type="InterPro" id="IPR036265">
    <property type="entry name" value="HIT-like_sf"/>
</dbReference>
<dbReference type="Gene3D" id="3.30.428.10">
    <property type="entry name" value="HIT-like"/>
    <property type="match status" value="1"/>
</dbReference>
<proteinExistence type="predicted"/>
<dbReference type="SUPFAM" id="SSF54197">
    <property type="entry name" value="HIT-like"/>
    <property type="match status" value="1"/>
</dbReference>
<dbReference type="InterPro" id="IPR001310">
    <property type="entry name" value="Histidine_triad_HIT"/>
</dbReference>
<dbReference type="Pfam" id="PF11969">
    <property type="entry name" value="DcpS_C"/>
    <property type="match status" value="1"/>
</dbReference>
<organism evidence="5 6">
    <name type="scientific">Candidatus Nealsonbacteria bacterium RIFCSPLOWO2_01_FULL_41_9</name>
    <dbReference type="NCBI Taxonomy" id="1801671"/>
    <lineage>
        <taxon>Bacteria</taxon>
        <taxon>Candidatus Nealsoniibacteriota</taxon>
    </lineage>
</organism>
<evidence type="ECO:0000259" key="4">
    <source>
        <dbReference type="PROSITE" id="PS51084"/>
    </source>
</evidence>
<evidence type="ECO:0000256" key="1">
    <source>
        <dbReference type="PIRSR" id="PIRSR601310-1"/>
    </source>
</evidence>
<dbReference type="CDD" id="cd01276">
    <property type="entry name" value="PKCI_related"/>
    <property type="match status" value="1"/>
</dbReference>
<feature type="short sequence motif" description="Histidine triad motif" evidence="2 3">
    <location>
        <begin position="99"/>
        <end position="103"/>
    </location>
</feature>
<evidence type="ECO:0000313" key="6">
    <source>
        <dbReference type="Proteomes" id="UP000176406"/>
    </source>
</evidence>
<feature type="domain" description="HIT" evidence="4">
    <location>
        <begin position="6"/>
        <end position="113"/>
    </location>
</feature>
<dbReference type="InterPro" id="IPR019808">
    <property type="entry name" value="Histidine_triad_CS"/>
</dbReference>